<comment type="caution">
    <text evidence="3">The sequence shown here is derived from an EMBL/GenBank/DDBJ whole genome shotgun (WGS) entry which is preliminary data.</text>
</comment>
<dbReference type="EMBL" id="CAJOBF010000375">
    <property type="protein sequence ID" value="CAF3807265.1"/>
    <property type="molecule type" value="Genomic_DNA"/>
</dbReference>
<evidence type="ECO:0000313" key="9">
    <source>
        <dbReference type="EMBL" id="CAF5208793.1"/>
    </source>
</evidence>
<evidence type="ECO:0000313" key="10">
    <source>
        <dbReference type="Proteomes" id="UP000663834"/>
    </source>
</evidence>
<evidence type="ECO:0000313" key="8">
    <source>
        <dbReference type="EMBL" id="CAF4909911.1"/>
    </source>
</evidence>
<dbReference type="Proteomes" id="UP000663855">
    <property type="component" value="Unassembled WGS sequence"/>
</dbReference>
<dbReference type="EMBL" id="CAJNRE010005392">
    <property type="protein sequence ID" value="CAF2044485.1"/>
    <property type="molecule type" value="Genomic_DNA"/>
</dbReference>
<sequence>MVVKYYYFLLVVMLMISSITSQNLEFNFPWLKKADTKKFATTLPPETVHLTMHEKSYSTEEKVKYINDCVKKCMAIRPQRLEKRDFLDLGRDNCIEIHCQIYERRR</sequence>
<keyword evidence="1" id="KW-0812">Transmembrane</keyword>
<keyword evidence="1" id="KW-1133">Transmembrane helix</keyword>
<dbReference type="AlphaFoldDB" id="A0A815WPG8"/>
<dbReference type="Proteomes" id="UP000663834">
    <property type="component" value="Unassembled WGS sequence"/>
</dbReference>
<evidence type="ECO:0000313" key="5">
    <source>
        <dbReference type="EMBL" id="CAF2141231.1"/>
    </source>
</evidence>
<dbReference type="EMBL" id="CAJNRF010016383">
    <property type="protein sequence ID" value="CAF2194258.1"/>
    <property type="molecule type" value="Genomic_DNA"/>
</dbReference>
<evidence type="ECO:0000313" key="3">
    <source>
        <dbReference type="EMBL" id="CAF1543432.1"/>
    </source>
</evidence>
<dbReference type="EMBL" id="CAJNRG010012584">
    <property type="protein sequence ID" value="CAF2141231.1"/>
    <property type="molecule type" value="Genomic_DNA"/>
</dbReference>
<dbReference type="Proteomes" id="UP000681720">
    <property type="component" value="Unassembled WGS sequence"/>
</dbReference>
<protein>
    <submittedName>
        <fullName evidence="3">Uncharacterized protein</fullName>
    </submittedName>
</protein>
<evidence type="ECO:0000313" key="4">
    <source>
        <dbReference type="EMBL" id="CAF2044485.1"/>
    </source>
</evidence>
<dbReference type="EMBL" id="CAJOBI010176551">
    <property type="protein sequence ID" value="CAF4909911.1"/>
    <property type="molecule type" value="Genomic_DNA"/>
</dbReference>
<evidence type="ECO:0000313" key="2">
    <source>
        <dbReference type="EMBL" id="CAF1091268.1"/>
    </source>
</evidence>
<keyword evidence="1" id="KW-0472">Membrane</keyword>
<dbReference type="EMBL" id="CAJNOV010002171">
    <property type="protein sequence ID" value="CAF1091268.1"/>
    <property type="molecule type" value="Genomic_DNA"/>
</dbReference>
<dbReference type="OrthoDB" id="9982759at2759"/>
<dbReference type="EMBL" id="CAJOBJ010351479">
    <property type="protein sequence ID" value="CAF5208793.1"/>
    <property type="molecule type" value="Genomic_DNA"/>
</dbReference>
<dbReference type="Proteomes" id="UP000663856">
    <property type="component" value="Unassembled WGS sequence"/>
</dbReference>
<evidence type="ECO:0000313" key="7">
    <source>
        <dbReference type="EMBL" id="CAF3807265.1"/>
    </source>
</evidence>
<accession>A0A815WPG8</accession>
<evidence type="ECO:0000256" key="1">
    <source>
        <dbReference type="SAM" id="Phobius"/>
    </source>
</evidence>
<dbReference type="EMBL" id="CAJNOW010008726">
    <property type="protein sequence ID" value="CAF1543432.1"/>
    <property type="molecule type" value="Genomic_DNA"/>
</dbReference>
<evidence type="ECO:0000313" key="6">
    <source>
        <dbReference type="EMBL" id="CAF2194258.1"/>
    </source>
</evidence>
<organism evidence="3 10">
    <name type="scientific">Rotaria magnacalcarata</name>
    <dbReference type="NCBI Taxonomy" id="392030"/>
    <lineage>
        <taxon>Eukaryota</taxon>
        <taxon>Metazoa</taxon>
        <taxon>Spiralia</taxon>
        <taxon>Gnathifera</taxon>
        <taxon>Rotifera</taxon>
        <taxon>Eurotatoria</taxon>
        <taxon>Bdelloidea</taxon>
        <taxon>Philodinida</taxon>
        <taxon>Philodinidae</taxon>
        <taxon>Rotaria</taxon>
    </lineage>
</organism>
<dbReference type="Proteomes" id="UP000676336">
    <property type="component" value="Unassembled WGS sequence"/>
</dbReference>
<dbReference type="Proteomes" id="UP000663824">
    <property type="component" value="Unassembled WGS sequence"/>
</dbReference>
<dbReference type="Proteomes" id="UP000663842">
    <property type="component" value="Unassembled WGS sequence"/>
</dbReference>
<dbReference type="Proteomes" id="UP000663887">
    <property type="component" value="Unassembled WGS sequence"/>
</dbReference>
<name>A0A815WPG8_9BILA</name>
<gene>
    <name evidence="2" type="ORF">CJN711_LOCUS6678</name>
    <name evidence="9" type="ORF">GIL414_LOCUS79076</name>
    <name evidence="3" type="ORF">KQP761_LOCUS17123</name>
    <name evidence="4" type="ORF">MBJ925_LOCUS11890</name>
    <name evidence="8" type="ORF">SMN809_LOCUS52180</name>
    <name evidence="7" type="ORF">UXM345_LOCUS5167</name>
    <name evidence="6" type="ORF">WKI299_LOCUS34150</name>
    <name evidence="5" type="ORF">XDN619_LOCUS26771</name>
</gene>
<reference evidence="3" key="1">
    <citation type="submission" date="2021-02" db="EMBL/GenBank/DDBJ databases">
        <authorList>
            <person name="Nowell W R."/>
        </authorList>
    </citation>
    <scope>NUCLEOTIDE SEQUENCE</scope>
</reference>
<feature type="transmembrane region" description="Helical" evidence="1">
    <location>
        <begin position="6"/>
        <end position="24"/>
    </location>
</feature>
<proteinExistence type="predicted"/>